<dbReference type="RefSeq" id="WP_397408203.1">
    <property type="nucleotide sequence ID" value="NZ_JBIRYI010000024.1"/>
</dbReference>
<organism evidence="2 3">
    <name type="scientific">Promicromonospora kroppenstedtii</name>
    <dbReference type="NCBI Taxonomy" id="440482"/>
    <lineage>
        <taxon>Bacteria</taxon>
        <taxon>Bacillati</taxon>
        <taxon>Actinomycetota</taxon>
        <taxon>Actinomycetes</taxon>
        <taxon>Micrococcales</taxon>
        <taxon>Promicromonosporaceae</taxon>
        <taxon>Promicromonospora</taxon>
    </lineage>
</organism>
<evidence type="ECO:0000313" key="3">
    <source>
        <dbReference type="Proteomes" id="UP001611580"/>
    </source>
</evidence>
<feature type="signal peptide" evidence="1">
    <location>
        <begin position="1"/>
        <end position="29"/>
    </location>
</feature>
<accession>A0ABW7XTU6</accession>
<reference evidence="2 3" key="1">
    <citation type="submission" date="2024-10" db="EMBL/GenBank/DDBJ databases">
        <title>The Natural Products Discovery Center: Release of the First 8490 Sequenced Strains for Exploring Actinobacteria Biosynthetic Diversity.</title>
        <authorList>
            <person name="Kalkreuter E."/>
            <person name="Kautsar S.A."/>
            <person name="Yang D."/>
            <person name="Bader C.D."/>
            <person name="Teijaro C.N."/>
            <person name="Fluegel L."/>
            <person name="Davis C.M."/>
            <person name="Simpson J.R."/>
            <person name="Lauterbach L."/>
            <person name="Steele A.D."/>
            <person name="Gui C."/>
            <person name="Meng S."/>
            <person name="Li G."/>
            <person name="Viehrig K."/>
            <person name="Ye F."/>
            <person name="Su P."/>
            <person name="Kiefer A.F."/>
            <person name="Nichols A."/>
            <person name="Cepeda A.J."/>
            <person name="Yan W."/>
            <person name="Fan B."/>
            <person name="Jiang Y."/>
            <person name="Adhikari A."/>
            <person name="Zheng C.-J."/>
            <person name="Schuster L."/>
            <person name="Cowan T.M."/>
            <person name="Smanski M.J."/>
            <person name="Chevrette M.G."/>
            <person name="De Carvalho L.P.S."/>
            <person name="Shen B."/>
        </authorList>
    </citation>
    <scope>NUCLEOTIDE SEQUENCE [LARGE SCALE GENOMIC DNA]</scope>
    <source>
        <strain evidence="2 3">NPDC019481</strain>
    </source>
</reference>
<gene>
    <name evidence="2" type="ORF">ACH47X_25975</name>
</gene>
<dbReference type="Proteomes" id="UP001611580">
    <property type="component" value="Unassembled WGS sequence"/>
</dbReference>
<evidence type="ECO:0000256" key="1">
    <source>
        <dbReference type="SAM" id="SignalP"/>
    </source>
</evidence>
<evidence type="ECO:0000313" key="2">
    <source>
        <dbReference type="EMBL" id="MFI2490385.1"/>
    </source>
</evidence>
<protein>
    <submittedName>
        <fullName evidence="2">Uncharacterized protein</fullName>
    </submittedName>
</protein>
<dbReference type="EMBL" id="JBIRYI010000024">
    <property type="protein sequence ID" value="MFI2490385.1"/>
    <property type="molecule type" value="Genomic_DNA"/>
</dbReference>
<sequence length="480" mass="50859">MHPLIRRLARTLASATALTLLVTPAVAVAAPGIPTTVARAAMPAIVDDPPLEASTPTIDGTLRVGSTLRALAGDWTSGTSFTYQWYSNGEAISGATGFTFTPTWEHRETRLSVRLDGTREGYTPVSRTSAATSLINPGYISQGLPVIVGSATPGATLTATRPPSVPADATLFSYRWRLDGESIRGANKSTLTMREAWRGHVITVTATVEKSGFFVERVTSAGARVGGAYSKSPNPVISGTKRVGSSLKVTRGTWSPTPSSFSFQWYADGQRIAGATKSVYTLKAAEYGKKITVTARSYRAGYGTVLRRSAATTPVLASATRWVGEGEQDLAVGPDDVRATLYIAQARSAECAWSRRVGTEVVGSGLGSGQRMFKVIDTDDTVRASENCGVWIKYYPGMVTTTATTAADGVYVIDDHIERGVYTTSGPAVAGEPCTYTFYRGFYGQDAVISEGTVTEPTTVTMPSNAVGFETAGCSWTRVG</sequence>
<name>A0ABW7XTU6_9MICO</name>
<comment type="caution">
    <text evidence="2">The sequence shown here is derived from an EMBL/GenBank/DDBJ whole genome shotgun (WGS) entry which is preliminary data.</text>
</comment>
<dbReference type="Gene3D" id="2.60.40.2700">
    <property type="match status" value="3"/>
</dbReference>
<feature type="chain" id="PRO_5046953074" evidence="1">
    <location>
        <begin position="30"/>
        <end position="480"/>
    </location>
</feature>
<keyword evidence="3" id="KW-1185">Reference proteome</keyword>
<proteinExistence type="predicted"/>
<keyword evidence="1" id="KW-0732">Signal</keyword>